<evidence type="ECO:0008006" key="4">
    <source>
        <dbReference type="Google" id="ProtNLM"/>
    </source>
</evidence>
<keyword evidence="3" id="KW-1185">Reference proteome</keyword>
<name>A0ABW3L586_9BACI</name>
<dbReference type="EMBL" id="JBHTKL010000005">
    <property type="protein sequence ID" value="MFD1019734.1"/>
    <property type="molecule type" value="Genomic_DNA"/>
</dbReference>
<organism evidence="2 3">
    <name type="scientific">Thalassobacillus hwangdonensis</name>
    <dbReference type="NCBI Taxonomy" id="546108"/>
    <lineage>
        <taxon>Bacteria</taxon>
        <taxon>Bacillati</taxon>
        <taxon>Bacillota</taxon>
        <taxon>Bacilli</taxon>
        <taxon>Bacillales</taxon>
        <taxon>Bacillaceae</taxon>
        <taxon>Thalassobacillus</taxon>
    </lineage>
</organism>
<evidence type="ECO:0000256" key="1">
    <source>
        <dbReference type="SAM" id="SignalP"/>
    </source>
</evidence>
<dbReference type="PROSITE" id="PS51257">
    <property type="entry name" value="PROKAR_LIPOPROTEIN"/>
    <property type="match status" value="1"/>
</dbReference>
<dbReference type="Proteomes" id="UP001596990">
    <property type="component" value="Unassembled WGS sequence"/>
</dbReference>
<keyword evidence="1" id="KW-0732">Signal</keyword>
<sequence length="165" mass="18613">MKRLLIISLACVVLMVLAGCDAFAKEKMDYYDETDSTELTGITVDGIGVSSSKSEMINTFGEPDQVDEVGEPPAEYFIYDQVEFGIKNQQVFRFIILESHALNNGIAPGDKMDKVIEILGENYYIREDTGSEILGYFDKENKVSLEFALKDERVSYILMQTLETH</sequence>
<comment type="caution">
    <text evidence="2">The sequence shown here is derived from an EMBL/GenBank/DDBJ whole genome shotgun (WGS) entry which is preliminary data.</text>
</comment>
<reference evidence="3" key="1">
    <citation type="journal article" date="2019" name="Int. J. Syst. Evol. Microbiol.">
        <title>The Global Catalogue of Microorganisms (GCM) 10K type strain sequencing project: providing services to taxonomists for standard genome sequencing and annotation.</title>
        <authorList>
            <consortium name="The Broad Institute Genomics Platform"/>
            <consortium name="The Broad Institute Genome Sequencing Center for Infectious Disease"/>
            <person name="Wu L."/>
            <person name="Ma J."/>
        </authorList>
    </citation>
    <scope>NUCLEOTIDE SEQUENCE [LARGE SCALE GENOMIC DNA]</scope>
    <source>
        <strain evidence="3">CCUG 56607</strain>
    </source>
</reference>
<feature type="signal peptide" evidence="1">
    <location>
        <begin position="1"/>
        <end position="24"/>
    </location>
</feature>
<gene>
    <name evidence="2" type="ORF">ACFQ2J_11175</name>
</gene>
<accession>A0ABW3L586</accession>
<proteinExistence type="predicted"/>
<feature type="chain" id="PRO_5045654448" description="DUF4309 domain-containing protein" evidence="1">
    <location>
        <begin position="25"/>
        <end position="165"/>
    </location>
</feature>
<evidence type="ECO:0000313" key="2">
    <source>
        <dbReference type="EMBL" id="MFD1019734.1"/>
    </source>
</evidence>
<dbReference type="RefSeq" id="WP_386060111.1">
    <property type="nucleotide sequence ID" value="NZ_JBHTKL010000005.1"/>
</dbReference>
<evidence type="ECO:0000313" key="3">
    <source>
        <dbReference type="Proteomes" id="UP001596990"/>
    </source>
</evidence>
<protein>
    <recommendedName>
        <fullName evidence="4">DUF4309 domain-containing protein</fullName>
    </recommendedName>
</protein>